<proteinExistence type="predicted"/>
<evidence type="ECO:0008006" key="4">
    <source>
        <dbReference type="Google" id="ProtNLM"/>
    </source>
</evidence>
<evidence type="ECO:0000256" key="1">
    <source>
        <dbReference type="SAM" id="SignalP"/>
    </source>
</evidence>
<keyword evidence="1" id="KW-0732">Signal</keyword>
<name>A0A0X8JLS1_9BACT</name>
<dbReference type="AlphaFoldDB" id="A0A0X8JLS1"/>
<feature type="signal peptide" evidence="1">
    <location>
        <begin position="1"/>
        <end position="25"/>
    </location>
</feature>
<accession>A0A0X8JLS1</accession>
<evidence type="ECO:0000313" key="2">
    <source>
        <dbReference type="EMBL" id="AMD91082.1"/>
    </source>
</evidence>
<dbReference type="Gene3D" id="1.25.40.10">
    <property type="entry name" value="Tetratricopeptide repeat domain"/>
    <property type="match status" value="2"/>
</dbReference>
<sequence>MRTKPRPRSCLLLAALALWACLATGCEQDALLTDDLGAARAAMAERNWPLAERLLERYLREERNPDQRWEAWQQLLSVVNSANPEARATLEYLEVMLAEFADDDARTKVVLERMGRLNESLRHYDRAADAWSSYIGLAGLTPGETVEGYRRLAATQFSQRRFDAGEETLQQCLALPLADHDKIMCMYDLADQNMAREHWQEVADLSQQILDSGPDKEVRGLAGYLLGDALEQLGRGEEALKQFELARDEYPNPSVMDNRIAHLRKKLKK</sequence>
<keyword evidence="3" id="KW-1185">Reference proteome</keyword>
<dbReference type="PROSITE" id="PS51257">
    <property type="entry name" value="PROKAR_LIPOPROTEIN"/>
    <property type="match status" value="1"/>
</dbReference>
<reference evidence="3" key="1">
    <citation type="submission" date="2016-02" db="EMBL/GenBank/DDBJ databases">
        <authorList>
            <person name="Holder M.E."/>
            <person name="Ajami N.J."/>
            <person name="Petrosino J.F."/>
        </authorList>
    </citation>
    <scope>NUCLEOTIDE SEQUENCE [LARGE SCALE GENOMIC DNA]</scope>
    <source>
        <strain evidence="3">CCUG 45958</strain>
    </source>
</reference>
<dbReference type="KEGG" id="dfi:AXF13_13650"/>
<organism evidence="2 3">
    <name type="scientific">Desulfovibrio fairfieldensis</name>
    <dbReference type="NCBI Taxonomy" id="44742"/>
    <lineage>
        <taxon>Bacteria</taxon>
        <taxon>Pseudomonadati</taxon>
        <taxon>Thermodesulfobacteriota</taxon>
        <taxon>Desulfovibrionia</taxon>
        <taxon>Desulfovibrionales</taxon>
        <taxon>Desulfovibrionaceae</taxon>
        <taxon>Desulfovibrio</taxon>
    </lineage>
</organism>
<protein>
    <recommendedName>
        <fullName evidence="4">Tetratricopeptide repeat protein</fullName>
    </recommendedName>
</protein>
<dbReference type="SUPFAM" id="SSF48452">
    <property type="entry name" value="TPR-like"/>
    <property type="match status" value="1"/>
</dbReference>
<dbReference type="RefSeq" id="WP_062254064.1">
    <property type="nucleotide sequence ID" value="NZ_CP014229.1"/>
</dbReference>
<dbReference type="InterPro" id="IPR011990">
    <property type="entry name" value="TPR-like_helical_dom_sf"/>
</dbReference>
<dbReference type="STRING" id="44742.AXF13_13650"/>
<evidence type="ECO:0000313" key="3">
    <source>
        <dbReference type="Proteomes" id="UP000069241"/>
    </source>
</evidence>
<gene>
    <name evidence="2" type="ORF">AXF13_13650</name>
</gene>
<feature type="chain" id="PRO_5007067527" description="Tetratricopeptide repeat protein" evidence="1">
    <location>
        <begin position="26"/>
        <end position="269"/>
    </location>
</feature>
<dbReference type="EMBL" id="CP014229">
    <property type="protein sequence ID" value="AMD91082.1"/>
    <property type="molecule type" value="Genomic_DNA"/>
</dbReference>
<dbReference type="Proteomes" id="UP000069241">
    <property type="component" value="Chromosome"/>
</dbReference>